<dbReference type="PANTHER" id="PTHR35525:SF3">
    <property type="entry name" value="BLL6575 PROTEIN"/>
    <property type="match status" value="1"/>
</dbReference>
<dbReference type="InterPro" id="IPR023286">
    <property type="entry name" value="ABATE_dom_sf"/>
</dbReference>
<feature type="domain" description="Zinc finger CGNR" evidence="2">
    <location>
        <begin position="176"/>
        <end position="218"/>
    </location>
</feature>
<proteinExistence type="predicted"/>
<reference evidence="3 4" key="1">
    <citation type="submission" date="2018-07" db="EMBL/GenBank/DDBJ databases">
        <title>Whole Genome Shotgun Sequence of Streptomyces spongiicola strain 531S.</title>
        <authorList>
            <person name="Dohra H."/>
            <person name="Kodani S."/>
        </authorList>
    </citation>
    <scope>NUCLEOTIDE SEQUENCE [LARGE SCALE GENOMIC DNA]</scope>
    <source>
        <strain evidence="3 4">531S</strain>
    </source>
</reference>
<dbReference type="Pfam" id="PF07336">
    <property type="entry name" value="ABATE"/>
    <property type="match status" value="1"/>
</dbReference>
<accession>A0A388SSZ6</accession>
<dbReference type="Pfam" id="PF11706">
    <property type="entry name" value="zf-CGNR"/>
    <property type="match status" value="1"/>
</dbReference>
<gene>
    <name evidence="3" type="ORF">SSP531S_11290</name>
</gene>
<protein>
    <recommendedName>
        <fullName evidence="2">Zinc finger CGNR domain-containing protein</fullName>
    </recommendedName>
</protein>
<dbReference type="InterPro" id="IPR010852">
    <property type="entry name" value="ABATE"/>
</dbReference>
<name>A0A388SSZ6_9ACTN</name>
<evidence type="ECO:0000313" key="4">
    <source>
        <dbReference type="Proteomes" id="UP000265354"/>
    </source>
</evidence>
<comment type="caution">
    <text evidence="3">The sequence shown here is derived from an EMBL/GenBank/DDBJ whole genome shotgun (WGS) entry which is preliminary data.</text>
</comment>
<dbReference type="EMBL" id="BGZL01000003">
    <property type="protein sequence ID" value="GBP99732.1"/>
    <property type="molecule type" value="Genomic_DNA"/>
</dbReference>
<sequence>MGVPHRDTRPGPAHGGFTGRVRRGTLEPMGIGSNDGRFDSGRVCLDLVAARPEGPEEVGGWLTAAGLLPSGTPLGAVNARWVAPFRELGDCVAGLVDAQIDRRTGGPAPVRRGAPDGALTRLNEFAASAPPAVTAVRDDDGELVRAPIARPECAALLAAVARDAVDLLTDPVARARLRRCEGDGCHRVYLDTSRGRRRRWCSSEVCGNRERVARHRRRAALTRA</sequence>
<evidence type="ECO:0000259" key="2">
    <source>
        <dbReference type="Pfam" id="PF11706"/>
    </source>
</evidence>
<dbReference type="Proteomes" id="UP000265354">
    <property type="component" value="Unassembled WGS sequence"/>
</dbReference>
<dbReference type="SUPFAM" id="SSF160904">
    <property type="entry name" value="Jann2411-like"/>
    <property type="match status" value="1"/>
</dbReference>
<dbReference type="InterPro" id="IPR021005">
    <property type="entry name" value="Znf_CGNR"/>
</dbReference>
<dbReference type="Gene3D" id="1.10.3300.10">
    <property type="entry name" value="Jann2411-like domain"/>
    <property type="match status" value="1"/>
</dbReference>
<evidence type="ECO:0000256" key="1">
    <source>
        <dbReference type="SAM" id="MobiDB-lite"/>
    </source>
</evidence>
<dbReference type="AlphaFoldDB" id="A0A388SSZ6"/>
<evidence type="ECO:0000313" key="3">
    <source>
        <dbReference type="EMBL" id="GBP99732.1"/>
    </source>
</evidence>
<organism evidence="3 4">
    <name type="scientific">Streptomyces spongiicola</name>
    <dbReference type="NCBI Taxonomy" id="1690221"/>
    <lineage>
        <taxon>Bacteria</taxon>
        <taxon>Bacillati</taxon>
        <taxon>Actinomycetota</taxon>
        <taxon>Actinomycetes</taxon>
        <taxon>Kitasatosporales</taxon>
        <taxon>Streptomycetaceae</taxon>
        <taxon>Streptomyces</taxon>
    </lineage>
</organism>
<dbReference type="PANTHER" id="PTHR35525">
    <property type="entry name" value="BLL6575 PROTEIN"/>
    <property type="match status" value="1"/>
</dbReference>
<feature type="region of interest" description="Disordered" evidence="1">
    <location>
        <begin position="1"/>
        <end position="33"/>
    </location>
</feature>